<keyword evidence="1" id="KW-0812">Transmembrane</keyword>
<proteinExistence type="predicted"/>
<evidence type="ECO:0008006" key="4">
    <source>
        <dbReference type="Google" id="ProtNLM"/>
    </source>
</evidence>
<dbReference type="InterPro" id="IPR023213">
    <property type="entry name" value="CAT-like_dom_sf"/>
</dbReference>
<gene>
    <name evidence="2" type="ORF">Pmar_PMAR018801</name>
</gene>
<evidence type="ECO:0000313" key="2">
    <source>
        <dbReference type="EMBL" id="EER15447.1"/>
    </source>
</evidence>
<evidence type="ECO:0000313" key="3">
    <source>
        <dbReference type="Proteomes" id="UP000007800"/>
    </source>
</evidence>
<sequence>MRVTNDVGIGYYTFMNEGLSVQGMVKYMALTKGGRFLSWIAAIAYAVGRWVLWPLWGRKHITPSVEGRPGSVRVREFNSREALRRWVHSEKRHGFRSPLGMDIVQLDESLDGCGPARTFVRVFVTHASSDGFSVVPLLSDLNEAYAAVQSGRLRRTLMDRARDLHGDTLYPCYTVDHTTVPQQGFGHCVKLLPSIHLVLHSVGRRLGAPLDVVLLAAIVLASVRERGWRRVAKATLVVPLRDGPTEHQLVGLFADLRNIDIPLEDVPEDNGQPCATSVLNLVLTLRHIIKFRRWTIPTPLSSCERLLVNLLPAQFPSETDTSGRFEQNLNIIPLPQGSSVSATRAMDIACDQTSRYSWALRFKCRQPDYTREDLASWLRHFQDALRDMVVDPMRPLYH</sequence>
<dbReference type="InParanoid" id="C5KJE5"/>
<keyword evidence="1" id="KW-0472">Membrane</keyword>
<keyword evidence="1" id="KW-1133">Transmembrane helix</keyword>
<dbReference type="OrthoDB" id="10664807at2759"/>
<name>C5KJE5_PERM5</name>
<dbReference type="EMBL" id="GG673601">
    <property type="protein sequence ID" value="EER15447.1"/>
    <property type="molecule type" value="Genomic_DNA"/>
</dbReference>
<organism evidence="3">
    <name type="scientific">Perkinsus marinus (strain ATCC 50983 / TXsc)</name>
    <dbReference type="NCBI Taxonomy" id="423536"/>
    <lineage>
        <taxon>Eukaryota</taxon>
        <taxon>Sar</taxon>
        <taxon>Alveolata</taxon>
        <taxon>Perkinsozoa</taxon>
        <taxon>Perkinsea</taxon>
        <taxon>Perkinsida</taxon>
        <taxon>Perkinsidae</taxon>
        <taxon>Perkinsus</taxon>
    </lineage>
</organism>
<dbReference type="AlphaFoldDB" id="C5KJE5"/>
<reference evidence="2 3" key="1">
    <citation type="submission" date="2008-07" db="EMBL/GenBank/DDBJ databases">
        <authorList>
            <person name="El-Sayed N."/>
            <person name="Caler E."/>
            <person name="Inman J."/>
            <person name="Amedeo P."/>
            <person name="Hass B."/>
            <person name="Wortman J."/>
        </authorList>
    </citation>
    <scope>NUCLEOTIDE SEQUENCE [LARGE SCALE GENOMIC DNA]</scope>
    <source>
        <strain evidence="3">ATCC 50983 / TXsc</strain>
    </source>
</reference>
<dbReference type="SUPFAM" id="SSF52777">
    <property type="entry name" value="CoA-dependent acyltransferases"/>
    <property type="match status" value="1"/>
</dbReference>
<dbReference type="Proteomes" id="UP000007800">
    <property type="component" value="Unassembled WGS sequence"/>
</dbReference>
<evidence type="ECO:0000256" key="1">
    <source>
        <dbReference type="SAM" id="Phobius"/>
    </source>
</evidence>
<protein>
    <recommendedName>
        <fullName evidence="4">Condensation domain-containing protein</fullName>
    </recommendedName>
</protein>
<feature type="transmembrane region" description="Helical" evidence="1">
    <location>
        <begin position="36"/>
        <end position="56"/>
    </location>
</feature>
<dbReference type="RefSeq" id="XP_002783651.1">
    <property type="nucleotide sequence ID" value="XM_002783605.1"/>
</dbReference>
<accession>C5KJE5</accession>
<dbReference type="Gene3D" id="3.30.559.10">
    <property type="entry name" value="Chloramphenicol acetyltransferase-like domain"/>
    <property type="match status" value="1"/>
</dbReference>
<keyword evidence="3" id="KW-1185">Reference proteome</keyword>
<dbReference type="GeneID" id="9046190"/>